<reference evidence="1" key="1">
    <citation type="submission" date="2014-11" db="EMBL/GenBank/DDBJ databases">
        <authorList>
            <person name="Amaro Gonzalez C."/>
        </authorList>
    </citation>
    <scope>NUCLEOTIDE SEQUENCE</scope>
</reference>
<proteinExistence type="predicted"/>
<sequence length="22" mass="2501">MHFSNQLATNQPVKTCSKCIFC</sequence>
<protein>
    <submittedName>
        <fullName evidence="1">Uncharacterized protein</fullName>
    </submittedName>
</protein>
<dbReference type="EMBL" id="GBXM01083372">
    <property type="protein sequence ID" value="JAH25205.1"/>
    <property type="molecule type" value="Transcribed_RNA"/>
</dbReference>
<dbReference type="AlphaFoldDB" id="A0A0E9R9N3"/>
<reference evidence="1" key="2">
    <citation type="journal article" date="2015" name="Fish Shellfish Immunol.">
        <title>Early steps in the European eel (Anguilla anguilla)-Vibrio vulnificus interaction in the gills: Role of the RtxA13 toxin.</title>
        <authorList>
            <person name="Callol A."/>
            <person name="Pajuelo D."/>
            <person name="Ebbesson L."/>
            <person name="Teles M."/>
            <person name="MacKenzie S."/>
            <person name="Amaro C."/>
        </authorList>
    </citation>
    <scope>NUCLEOTIDE SEQUENCE</scope>
</reference>
<organism evidence="1">
    <name type="scientific">Anguilla anguilla</name>
    <name type="common">European freshwater eel</name>
    <name type="synonym">Muraena anguilla</name>
    <dbReference type="NCBI Taxonomy" id="7936"/>
    <lineage>
        <taxon>Eukaryota</taxon>
        <taxon>Metazoa</taxon>
        <taxon>Chordata</taxon>
        <taxon>Craniata</taxon>
        <taxon>Vertebrata</taxon>
        <taxon>Euteleostomi</taxon>
        <taxon>Actinopterygii</taxon>
        <taxon>Neopterygii</taxon>
        <taxon>Teleostei</taxon>
        <taxon>Anguilliformes</taxon>
        <taxon>Anguillidae</taxon>
        <taxon>Anguilla</taxon>
    </lineage>
</organism>
<name>A0A0E9R9N3_ANGAN</name>
<evidence type="ECO:0000313" key="1">
    <source>
        <dbReference type="EMBL" id="JAH25205.1"/>
    </source>
</evidence>
<accession>A0A0E9R9N3</accession>